<accession>A0AAV2G067</accession>
<dbReference type="Proteomes" id="UP001497516">
    <property type="component" value="Chromosome 7"/>
</dbReference>
<dbReference type="AlphaFoldDB" id="A0AAV2G067"/>
<organism evidence="1 2">
    <name type="scientific">Linum trigynum</name>
    <dbReference type="NCBI Taxonomy" id="586398"/>
    <lineage>
        <taxon>Eukaryota</taxon>
        <taxon>Viridiplantae</taxon>
        <taxon>Streptophyta</taxon>
        <taxon>Embryophyta</taxon>
        <taxon>Tracheophyta</taxon>
        <taxon>Spermatophyta</taxon>
        <taxon>Magnoliopsida</taxon>
        <taxon>eudicotyledons</taxon>
        <taxon>Gunneridae</taxon>
        <taxon>Pentapetalae</taxon>
        <taxon>rosids</taxon>
        <taxon>fabids</taxon>
        <taxon>Malpighiales</taxon>
        <taxon>Linaceae</taxon>
        <taxon>Linum</taxon>
    </lineage>
</organism>
<sequence>MKWIKDRKKEPVTLQVPFRFPLRTVQQSPVVHHLARRHLLLARRRPSRPTLSTPRAPLAAAGSHYFFGSLHLLKRPPFLRLTSSSPGRNPVLLNDDYWEEDAMTYNSFN</sequence>
<protein>
    <submittedName>
        <fullName evidence="1">Uncharacterized protein</fullName>
    </submittedName>
</protein>
<reference evidence="1 2" key="1">
    <citation type="submission" date="2024-04" db="EMBL/GenBank/DDBJ databases">
        <authorList>
            <person name="Fracassetti M."/>
        </authorList>
    </citation>
    <scope>NUCLEOTIDE SEQUENCE [LARGE SCALE GENOMIC DNA]</scope>
</reference>
<proteinExistence type="predicted"/>
<gene>
    <name evidence="1" type="ORF">LTRI10_LOCUS42990</name>
</gene>
<keyword evidence="2" id="KW-1185">Reference proteome</keyword>
<name>A0AAV2G067_9ROSI</name>
<evidence type="ECO:0000313" key="2">
    <source>
        <dbReference type="Proteomes" id="UP001497516"/>
    </source>
</evidence>
<evidence type="ECO:0000313" key="1">
    <source>
        <dbReference type="EMBL" id="CAL1403025.1"/>
    </source>
</evidence>
<dbReference type="EMBL" id="OZ034820">
    <property type="protein sequence ID" value="CAL1403025.1"/>
    <property type="molecule type" value="Genomic_DNA"/>
</dbReference>